<evidence type="ECO:0000256" key="2">
    <source>
        <dbReference type="ARBA" id="ARBA00005011"/>
    </source>
</evidence>
<dbReference type="PANTHER" id="PTHR43643">
    <property type="entry name" value="HISTIDINOL-PHOSPHATE AMINOTRANSFERASE 2"/>
    <property type="match status" value="1"/>
</dbReference>
<dbReference type="OrthoDB" id="9813612at2"/>
<feature type="domain" description="Aminotransferase class I/classII large" evidence="10">
    <location>
        <begin position="30"/>
        <end position="357"/>
    </location>
</feature>
<comment type="subunit">
    <text evidence="4 9">Homodimer.</text>
</comment>
<dbReference type="Pfam" id="PF00155">
    <property type="entry name" value="Aminotran_1_2"/>
    <property type="match status" value="1"/>
</dbReference>
<evidence type="ECO:0000259" key="10">
    <source>
        <dbReference type="Pfam" id="PF00155"/>
    </source>
</evidence>
<dbReference type="UniPathway" id="UPA00031">
    <property type="reaction ID" value="UER00012"/>
</dbReference>
<evidence type="ECO:0000256" key="7">
    <source>
        <dbReference type="ARBA" id="ARBA00022898"/>
    </source>
</evidence>
<organism evidence="11 12">
    <name type="scientific">Thermosulfidibacter takaii (strain DSM 17441 / JCM 13301 / NBRC 103674 / ABI70S6)</name>
    <dbReference type="NCBI Taxonomy" id="1298851"/>
    <lineage>
        <taxon>Bacteria</taxon>
        <taxon>Pseudomonadati</taxon>
        <taxon>Thermosulfidibacterota</taxon>
        <taxon>Thermosulfidibacteria</taxon>
        <taxon>Thermosulfidibacterales</taxon>
        <taxon>Thermosulfidibacteraceae</taxon>
    </lineage>
</organism>
<dbReference type="SUPFAM" id="SSF53383">
    <property type="entry name" value="PLP-dependent transferases"/>
    <property type="match status" value="1"/>
</dbReference>
<gene>
    <name evidence="9 11" type="primary">hisC</name>
    <name evidence="11" type="ORF">TST_0006</name>
</gene>
<dbReference type="AlphaFoldDB" id="A0A0S3QRA0"/>
<dbReference type="KEGG" id="ttk:TST_0006"/>
<dbReference type="GO" id="GO:0000105">
    <property type="term" value="P:L-histidine biosynthetic process"/>
    <property type="evidence" value="ECO:0007669"/>
    <property type="project" value="UniProtKB-UniRule"/>
</dbReference>
<dbReference type="HAMAP" id="MF_01023">
    <property type="entry name" value="HisC_aminotrans_2"/>
    <property type="match status" value="1"/>
</dbReference>
<evidence type="ECO:0000313" key="12">
    <source>
        <dbReference type="Proteomes" id="UP000063234"/>
    </source>
</evidence>
<comment type="cofactor">
    <cofactor evidence="1 9">
        <name>pyridoxal 5'-phosphate</name>
        <dbReference type="ChEBI" id="CHEBI:597326"/>
    </cofactor>
</comment>
<comment type="pathway">
    <text evidence="2 9">Amino-acid biosynthesis; L-histidine biosynthesis; L-histidine from 5-phospho-alpha-D-ribose 1-diphosphate: step 7/9.</text>
</comment>
<dbReference type="NCBIfam" id="TIGR01141">
    <property type="entry name" value="hisC"/>
    <property type="match status" value="1"/>
</dbReference>
<dbReference type="PATRIC" id="fig|1298851.3.peg.6"/>
<dbReference type="CDD" id="cd00609">
    <property type="entry name" value="AAT_like"/>
    <property type="match status" value="1"/>
</dbReference>
<evidence type="ECO:0000256" key="8">
    <source>
        <dbReference type="ARBA" id="ARBA00047481"/>
    </source>
</evidence>
<keyword evidence="5 9" id="KW-0032">Aminotransferase</keyword>
<dbReference type="EMBL" id="AP013035">
    <property type="protein sequence ID" value="BAT70817.1"/>
    <property type="molecule type" value="Genomic_DNA"/>
</dbReference>
<sequence length="363" mass="40958">MIKVRSGVEDLIPYDPGKPVEELEREKGIKAIKLASNENPLGPSPKAVEAIKEAASKVHRYPDGACYYLRKKLASFLGVGEKNLIFGNGSNEIIEILMRTFLETGDEVVYAWPAFVVYKLISKAMGLKAVEVPLTSDLRHDLKAMAVAVTENTKMVFIANPNNPTGTIVTKDEIDAFLREIPQDVIVVVDEAYYEFASEYKEFPQLIETAITEDRNVILMRTFSKAYGLAGLRIGYGISNERIIDYMNRVRQPFNVNLIAQEAALAALDDQEHVKKTIELTKQGLEYLYSELQYMGLEYVPTYTNFLLIKVGRGREVFEKLLYKGVIVRAMDGYSLPEYIRVTVGLPEENKKFVQALKEVLTH</sequence>
<proteinExistence type="inferred from homology"/>
<evidence type="ECO:0000256" key="9">
    <source>
        <dbReference type="HAMAP-Rule" id="MF_01023"/>
    </source>
</evidence>
<dbReference type="InterPro" id="IPR015424">
    <property type="entry name" value="PyrdxlP-dep_Trfase"/>
</dbReference>
<dbReference type="InterPro" id="IPR015422">
    <property type="entry name" value="PyrdxlP-dep_Trfase_small"/>
</dbReference>
<evidence type="ECO:0000256" key="5">
    <source>
        <dbReference type="ARBA" id="ARBA00022576"/>
    </source>
</evidence>
<dbReference type="Gene3D" id="3.90.1150.10">
    <property type="entry name" value="Aspartate Aminotransferase, domain 1"/>
    <property type="match status" value="1"/>
</dbReference>
<dbReference type="PROSITE" id="PS00599">
    <property type="entry name" value="AA_TRANSFER_CLASS_2"/>
    <property type="match status" value="1"/>
</dbReference>
<dbReference type="InterPro" id="IPR015421">
    <property type="entry name" value="PyrdxlP-dep_Trfase_major"/>
</dbReference>
<reference evidence="12" key="1">
    <citation type="journal article" date="2018" name="Science">
        <title>A primordial and reversible TCA cycle in a facultatively chemolithoautotrophic thermophile.</title>
        <authorList>
            <person name="Nunoura T."/>
            <person name="Chikaraishi Y."/>
            <person name="Izaki R."/>
            <person name="Suwa T."/>
            <person name="Sato T."/>
            <person name="Harada T."/>
            <person name="Mori K."/>
            <person name="Kato Y."/>
            <person name="Miyazaki M."/>
            <person name="Shimamura S."/>
            <person name="Yanagawa K."/>
            <person name="Shuto A."/>
            <person name="Ohkouchi N."/>
            <person name="Fujita N."/>
            <person name="Takaki Y."/>
            <person name="Atomi H."/>
            <person name="Takai K."/>
        </authorList>
    </citation>
    <scope>NUCLEOTIDE SEQUENCE [LARGE SCALE GENOMIC DNA]</scope>
    <source>
        <strain evidence="12">DSM 17441 / JCM 13301 / NBRC 103674 / ABI70S6</strain>
    </source>
</reference>
<keyword evidence="7 9" id="KW-0663">Pyridoxal phosphate</keyword>
<dbReference type="GO" id="GO:0004400">
    <property type="term" value="F:histidinol-phosphate transaminase activity"/>
    <property type="evidence" value="ECO:0007669"/>
    <property type="project" value="UniProtKB-UniRule"/>
</dbReference>
<evidence type="ECO:0000313" key="11">
    <source>
        <dbReference type="EMBL" id="BAT70817.1"/>
    </source>
</evidence>
<dbReference type="InterPro" id="IPR005861">
    <property type="entry name" value="HisP_aminotrans"/>
</dbReference>
<evidence type="ECO:0000256" key="1">
    <source>
        <dbReference type="ARBA" id="ARBA00001933"/>
    </source>
</evidence>
<dbReference type="InterPro" id="IPR004839">
    <property type="entry name" value="Aminotransferase_I/II_large"/>
</dbReference>
<keyword evidence="6 9" id="KW-0808">Transferase</keyword>
<evidence type="ECO:0000256" key="6">
    <source>
        <dbReference type="ARBA" id="ARBA00022679"/>
    </source>
</evidence>
<dbReference type="Gene3D" id="3.40.640.10">
    <property type="entry name" value="Type I PLP-dependent aspartate aminotransferase-like (Major domain)"/>
    <property type="match status" value="1"/>
</dbReference>
<dbReference type="GO" id="GO:0030170">
    <property type="term" value="F:pyridoxal phosphate binding"/>
    <property type="evidence" value="ECO:0007669"/>
    <property type="project" value="InterPro"/>
</dbReference>
<comment type="catalytic activity">
    <reaction evidence="8 9">
        <text>L-histidinol phosphate + 2-oxoglutarate = 3-(imidazol-4-yl)-2-oxopropyl phosphate + L-glutamate</text>
        <dbReference type="Rhea" id="RHEA:23744"/>
        <dbReference type="ChEBI" id="CHEBI:16810"/>
        <dbReference type="ChEBI" id="CHEBI:29985"/>
        <dbReference type="ChEBI" id="CHEBI:57766"/>
        <dbReference type="ChEBI" id="CHEBI:57980"/>
        <dbReference type="EC" id="2.6.1.9"/>
    </reaction>
</comment>
<dbReference type="RefSeq" id="WP_068548469.1">
    <property type="nucleotide sequence ID" value="NZ_AP013035.1"/>
</dbReference>
<protein>
    <recommendedName>
        <fullName evidence="9">Histidinol-phosphate aminotransferase</fullName>
        <ecNumber evidence="9">2.6.1.9</ecNumber>
    </recommendedName>
    <alternativeName>
        <fullName evidence="9">Imidazole acetol-phosphate transaminase</fullName>
    </alternativeName>
</protein>
<keyword evidence="9" id="KW-0368">Histidine biosynthesis</keyword>
<comment type="similarity">
    <text evidence="3 9">Belongs to the class-II pyridoxal-phosphate-dependent aminotransferase family. Histidinol-phosphate aminotransferase subfamily.</text>
</comment>
<dbReference type="InterPro" id="IPR001917">
    <property type="entry name" value="Aminotrans_II_pyridoxalP_BS"/>
</dbReference>
<evidence type="ECO:0000256" key="4">
    <source>
        <dbReference type="ARBA" id="ARBA00011738"/>
    </source>
</evidence>
<name>A0A0S3QRA0_THET7</name>
<dbReference type="InterPro" id="IPR050106">
    <property type="entry name" value="HistidinolP_aminotransfase"/>
</dbReference>
<dbReference type="PANTHER" id="PTHR43643:SF3">
    <property type="entry name" value="HISTIDINOL-PHOSPHATE AMINOTRANSFERASE"/>
    <property type="match status" value="1"/>
</dbReference>
<keyword evidence="9" id="KW-0028">Amino-acid biosynthesis</keyword>
<keyword evidence="12" id="KW-1185">Reference proteome</keyword>
<dbReference type="EC" id="2.6.1.9" evidence="9"/>
<evidence type="ECO:0000256" key="3">
    <source>
        <dbReference type="ARBA" id="ARBA00007970"/>
    </source>
</evidence>
<dbReference type="Proteomes" id="UP000063234">
    <property type="component" value="Chromosome"/>
</dbReference>
<dbReference type="STRING" id="1298851.TST_0006"/>
<feature type="modified residue" description="N6-(pyridoxal phosphate)lysine" evidence="9">
    <location>
        <position position="225"/>
    </location>
</feature>
<accession>A0A0S3QRA0</accession>